<reference evidence="3" key="2">
    <citation type="submission" date="2010-04" db="EMBL/GenBank/DDBJ databases">
        <authorList>
            <person name="Buell R."/>
            <person name="Hamilton J."/>
            <person name="Hostetler J."/>
        </authorList>
    </citation>
    <scope>NUCLEOTIDE SEQUENCE [LARGE SCALE GENOMIC DNA]</scope>
    <source>
        <strain evidence="3">DAOM:BR144</strain>
    </source>
</reference>
<dbReference type="EMBL" id="GL376603">
    <property type="status" value="NOT_ANNOTATED_CDS"/>
    <property type="molecule type" value="Genomic_DNA"/>
</dbReference>
<protein>
    <submittedName>
        <fullName evidence="2">Uncharacterized protein</fullName>
    </submittedName>
</protein>
<dbReference type="EnsemblProtists" id="PYU1_T003096">
    <property type="protein sequence ID" value="PYU1_T003096"/>
    <property type="gene ID" value="PYU1_G003092"/>
</dbReference>
<accession>K3WDQ5</accession>
<organism evidence="2 3">
    <name type="scientific">Globisporangium ultimum (strain ATCC 200006 / CBS 805.95 / DAOM BR144)</name>
    <name type="common">Pythium ultimum</name>
    <dbReference type="NCBI Taxonomy" id="431595"/>
    <lineage>
        <taxon>Eukaryota</taxon>
        <taxon>Sar</taxon>
        <taxon>Stramenopiles</taxon>
        <taxon>Oomycota</taxon>
        <taxon>Peronosporomycetes</taxon>
        <taxon>Pythiales</taxon>
        <taxon>Pythiaceae</taxon>
        <taxon>Globisporangium</taxon>
    </lineage>
</organism>
<name>K3WDQ5_GLOUD</name>
<keyword evidence="3" id="KW-1185">Reference proteome</keyword>
<reference evidence="3" key="1">
    <citation type="journal article" date="2010" name="Genome Biol.">
        <title>Genome sequence of the necrotrophic plant pathogen Pythium ultimum reveals original pathogenicity mechanisms and effector repertoire.</title>
        <authorList>
            <person name="Levesque C.A."/>
            <person name="Brouwer H."/>
            <person name="Cano L."/>
            <person name="Hamilton J.P."/>
            <person name="Holt C."/>
            <person name="Huitema E."/>
            <person name="Raffaele S."/>
            <person name="Robideau G.P."/>
            <person name="Thines M."/>
            <person name="Win J."/>
            <person name="Zerillo M.M."/>
            <person name="Beakes G.W."/>
            <person name="Boore J.L."/>
            <person name="Busam D."/>
            <person name="Dumas B."/>
            <person name="Ferriera S."/>
            <person name="Fuerstenberg S.I."/>
            <person name="Gachon C.M."/>
            <person name="Gaulin E."/>
            <person name="Govers F."/>
            <person name="Grenville-Briggs L."/>
            <person name="Horner N."/>
            <person name="Hostetler J."/>
            <person name="Jiang R.H."/>
            <person name="Johnson J."/>
            <person name="Krajaejun T."/>
            <person name="Lin H."/>
            <person name="Meijer H.J."/>
            <person name="Moore B."/>
            <person name="Morris P."/>
            <person name="Phuntmart V."/>
            <person name="Puiu D."/>
            <person name="Shetty J."/>
            <person name="Stajich J.E."/>
            <person name="Tripathy S."/>
            <person name="Wawra S."/>
            <person name="van West P."/>
            <person name="Whitty B.R."/>
            <person name="Coutinho P.M."/>
            <person name="Henrissat B."/>
            <person name="Martin F."/>
            <person name="Thomas P.D."/>
            <person name="Tyler B.M."/>
            <person name="De Vries R.P."/>
            <person name="Kamoun S."/>
            <person name="Yandell M."/>
            <person name="Tisserat N."/>
            <person name="Buell C.R."/>
        </authorList>
    </citation>
    <scope>NUCLEOTIDE SEQUENCE</scope>
    <source>
        <strain evidence="3">DAOM:BR144</strain>
    </source>
</reference>
<feature type="compositionally biased region" description="Acidic residues" evidence="1">
    <location>
        <begin position="373"/>
        <end position="400"/>
    </location>
</feature>
<dbReference type="InParanoid" id="K3WDQ5"/>
<dbReference type="HOGENOM" id="CLU_579390_0_0_1"/>
<dbReference type="Proteomes" id="UP000019132">
    <property type="component" value="Unassembled WGS sequence"/>
</dbReference>
<reference evidence="2" key="3">
    <citation type="submission" date="2015-02" db="UniProtKB">
        <authorList>
            <consortium name="EnsemblProtists"/>
        </authorList>
    </citation>
    <scope>IDENTIFICATION</scope>
    <source>
        <strain evidence="2">DAOM BR144</strain>
    </source>
</reference>
<dbReference type="OMA" id="TQAQHEN"/>
<evidence type="ECO:0000313" key="2">
    <source>
        <dbReference type="EnsemblProtists" id="PYU1_T003096"/>
    </source>
</evidence>
<feature type="region of interest" description="Disordered" evidence="1">
    <location>
        <begin position="373"/>
        <end position="418"/>
    </location>
</feature>
<feature type="compositionally biased region" description="Basic residues" evidence="1">
    <location>
        <begin position="403"/>
        <end position="418"/>
    </location>
</feature>
<dbReference type="AlphaFoldDB" id="K3WDQ5"/>
<evidence type="ECO:0000313" key="3">
    <source>
        <dbReference type="Proteomes" id="UP000019132"/>
    </source>
</evidence>
<dbReference type="VEuPathDB" id="FungiDB:PYU1_G003092"/>
<proteinExistence type="predicted"/>
<feature type="region of interest" description="Disordered" evidence="1">
    <location>
        <begin position="222"/>
        <end position="265"/>
    </location>
</feature>
<sequence length="418" mass="46319">MERALECDALLLLEKKSLFSGAKWRREHLALSTVLLEFSPKPQVVARFQDALYVVVRAFASNGSLPNAESATDNKLKLVMEVRTMDDVRRAIAYQTAVRTTCIEFYVESAHEREQLLAFMNQLPFAVPVAERMASFPATSVSLETNVTALIDDAFNALSEAQAARTNASNSRALELYKAAELGFARAGELVPDERTQRLFQERRQEIQAVIRGLEARVQQVQVQDQQPPQRAECSGSSMLVFPEPPAPLAEANATNPPPTPSLGLDERLENLKKFAAQQDVERAQREHKPAPDDLHLRLQALKNEQLKAPSVDSLAGRFQRLRGGNLTPGNAESCLKDIPGGQEDTAHTFHHQSSVDRIIQQVQEEIALGIVDDLEDHDDGVDGCSDSDDDEDEDSDDDDCGKRKRSFSHGKVAKHVC</sequence>
<evidence type="ECO:0000256" key="1">
    <source>
        <dbReference type="SAM" id="MobiDB-lite"/>
    </source>
</evidence>
<dbReference type="eggNOG" id="ENOG502SFTB">
    <property type="taxonomic scope" value="Eukaryota"/>
</dbReference>